<feature type="compositionally biased region" description="Basic and acidic residues" evidence="5">
    <location>
        <begin position="399"/>
        <end position="415"/>
    </location>
</feature>
<evidence type="ECO:0000313" key="8">
    <source>
        <dbReference type="Proteomes" id="UP000813461"/>
    </source>
</evidence>
<comment type="subcellular location">
    <subcellularLocation>
        <location evidence="1">Preautophagosomal structure membrane</location>
        <topology evidence="1">Peripheral membrane protein</topology>
    </subcellularLocation>
</comment>
<organism evidence="7 8">
    <name type="scientific">Paraphoma chrysanthemicola</name>
    <dbReference type="NCBI Taxonomy" id="798071"/>
    <lineage>
        <taxon>Eukaryota</taxon>
        <taxon>Fungi</taxon>
        <taxon>Dikarya</taxon>
        <taxon>Ascomycota</taxon>
        <taxon>Pezizomycotina</taxon>
        <taxon>Dothideomycetes</taxon>
        <taxon>Pleosporomycetidae</taxon>
        <taxon>Pleosporales</taxon>
        <taxon>Pleosporineae</taxon>
        <taxon>Phaeosphaeriaceae</taxon>
        <taxon>Paraphoma</taxon>
    </lineage>
</organism>
<proteinExistence type="predicted"/>
<dbReference type="Pfam" id="PF25037">
    <property type="entry name" value="VPS13_C"/>
    <property type="match status" value="1"/>
</dbReference>
<protein>
    <recommendedName>
        <fullName evidence="3">Autophagy-related protein 1</fullName>
    </recommendedName>
</protein>
<feature type="domain" description="Protein kinase" evidence="6">
    <location>
        <begin position="46"/>
        <end position="315"/>
    </location>
</feature>
<dbReference type="SUPFAM" id="SSF56112">
    <property type="entry name" value="Protein kinase-like (PK-like)"/>
    <property type="match status" value="1"/>
</dbReference>
<keyword evidence="2" id="KW-0072">Autophagy</keyword>
<evidence type="ECO:0000256" key="5">
    <source>
        <dbReference type="SAM" id="MobiDB-lite"/>
    </source>
</evidence>
<dbReference type="InterPro" id="IPR000719">
    <property type="entry name" value="Prot_kinase_dom"/>
</dbReference>
<keyword evidence="4" id="KW-0175">Coiled coil</keyword>
<evidence type="ECO:0000256" key="3">
    <source>
        <dbReference type="ARBA" id="ARBA00030237"/>
    </source>
</evidence>
<dbReference type="GO" id="GO:0034045">
    <property type="term" value="C:phagophore assembly site membrane"/>
    <property type="evidence" value="ECO:0007669"/>
    <property type="project" value="UniProtKB-SubCell"/>
</dbReference>
<dbReference type="InterPro" id="IPR045269">
    <property type="entry name" value="Atg1-like"/>
</dbReference>
<evidence type="ECO:0000259" key="6">
    <source>
        <dbReference type="PROSITE" id="PS50011"/>
    </source>
</evidence>
<feature type="coiled-coil region" evidence="4">
    <location>
        <begin position="591"/>
        <end position="618"/>
    </location>
</feature>
<sequence>MQSAVVSDLVRDSKLDATFHGEITRHVIEIAGHNARQRKIKQHQLWQRTESLGEGAYGTVWLEKLVEGKCTVSERAVKVIKKQVHKNVDYSRELEAIAKFSHPKYNSCFVESYGWFESERDVYIAMEYFPLGDLQGYLSAPLPESEVQQICFQTLEGLEYMHSNGFAHRDLKPSNLLVRSPSPDWWIKIGDFGISKRAEEGHTALRTFSGTVGFLAPEILVQNGLLDCEEFGQLRDYTVAVDIWSLGEIVFRALTTQSPFMKGLASYIRGTTQFPEEILRKHHVSPAGCHLVRNLLKPMPSERPTAGAALLHRWIAPQEKSSPKSSMEFSRQDAQVNAEKLFLINENRSLTGQTRMSKRVPVIGDRAIQQTQASMASAAWSTIKADETHGEAKSSSPIERADESTEKLRSSRLETESSSPIIKKVDEPMGKLGFSRLEAESAPPIEKVDDFIGEFWFSRLATTKYEFGIEGFDRAFRLPDNHKVVVMTNMRIMLISSDALTVRWEISWMHVESITNKETKGVELKSKMPSGMPRLYCLIPVRHPAPRRSIYETVCDSKIAYDEIYPATKTAEKIAEKTAEKTAEEKAAELIAKDKRAAEEMDKNKRRLEIEKREAEEIDRYKLRSEIEKREAEEMDRYILQTHRATPRAAGKSATRILFVELLRKVIRKEQST</sequence>
<dbReference type="EMBL" id="JAGMVJ010000018">
    <property type="protein sequence ID" value="KAH7077061.1"/>
    <property type="molecule type" value="Genomic_DNA"/>
</dbReference>
<evidence type="ECO:0000256" key="2">
    <source>
        <dbReference type="ARBA" id="ARBA00023006"/>
    </source>
</evidence>
<dbReference type="Pfam" id="PF00069">
    <property type="entry name" value="Pkinase"/>
    <property type="match status" value="1"/>
</dbReference>
<dbReference type="GO" id="GO:0004674">
    <property type="term" value="F:protein serine/threonine kinase activity"/>
    <property type="evidence" value="ECO:0007669"/>
    <property type="project" value="InterPro"/>
</dbReference>
<reference evidence="7" key="1">
    <citation type="journal article" date="2021" name="Nat. Commun.">
        <title>Genetic determinants of endophytism in the Arabidopsis root mycobiome.</title>
        <authorList>
            <person name="Mesny F."/>
            <person name="Miyauchi S."/>
            <person name="Thiergart T."/>
            <person name="Pickel B."/>
            <person name="Atanasova L."/>
            <person name="Karlsson M."/>
            <person name="Huettel B."/>
            <person name="Barry K.W."/>
            <person name="Haridas S."/>
            <person name="Chen C."/>
            <person name="Bauer D."/>
            <person name="Andreopoulos W."/>
            <person name="Pangilinan J."/>
            <person name="LaButti K."/>
            <person name="Riley R."/>
            <person name="Lipzen A."/>
            <person name="Clum A."/>
            <person name="Drula E."/>
            <person name="Henrissat B."/>
            <person name="Kohler A."/>
            <person name="Grigoriev I.V."/>
            <person name="Martin F.M."/>
            <person name="Hacquard S."/>
        </authorList>
    </citation>
    <scope>NUCLEOTIDE SEQUENCE</scope>
    <source>
        <strain evidence="7">MPI-SDFR-AT-0120</strain>
    </source>
</reference>
<dbReference type="PANTHER" id="PTHR24348:SF68">
    <property type="entry name" value="SERINE_THREONINE-PROTEIN KINASE ATG1C"/>
    <property type="match status" value="1"/>
</dbReference>
<dbReference type="PANTHER" id="PTHR24348">
    <property type="entry name" value="SERINE/THREONINE-PROTEIN KINASE UNC-51-RELATED"/>
    <property type="match status" value="1"/>
</dbReference>
<accession>A0A8K0QY99</accession>
<keyword evidence="7" id="KW-0418">Kinase</keyword>
<dbReference type="InterPro" id="IPR056748">
    <property type="entry name" value="VPS13-like_C"/>
</dbReference>
<dbReference type="InterPro" id="IPR011009">
    <property type="entry name" value="Kinase-like_dom_sf"/>
</dbReference>
<dbReference type="GO" id="GO:0005524">
    <property type="term" value="F:ATP binding"/>
    <property type="evidence" value="ECO:0007669"/>
    <property type="project" value="InterPro"/>
</dbReference>
<dbReference type="AlphaFoldDB" id="A0A8K0QY99"/>
<dbReference type="GO" id="GO:0010506">
    <property type="term" value="P:regulation of autophagy"/>
    <property type="evidence" value="ECO:0007669"/>
    <property type="project" value="InterPro"/>
</dbReference>
<keyword evidence="8" id="KW-1185">Reference proteome</keyword>
<dbReference type="PROSITE" id="PS00108">
    <property type="entry name" value="PROTEIN_KINASE_ST"/>
    <property type="match status" value="1"/>
</dbReference>
<gene>
    <name evidence="7" type="ORF">FB567DRAFT_596252</name>
</gene>
<dbReference type="PROSITE" id="PS50011">
    <property type="entry name" value="PROTEIN_KINASE_DOM"/>
    <property type="match status" value="1"/>
</dbReference>
<dbReference type="InterPro" id="IPR008271">
    <property type="entry name" value="Ser/Thr_kinase_AS"/>
</dbReference>
<dbReference type="SMART" id="SM00220">
    <property type="entry name" value="S_TKc"/>
    <property type="match status" value="1"/>
</dbReference>
<dbReference type="OrthoDB" id="10252171at2759"/>
<dbReference type="GO" id="GO:0006914">
    <property type="term" value="P:autophagy"/>
    <property type="evidence" value="ECO:0007669"/>
    <property type="project" value="UniProtKB-KW"/>
</dbReference>
<evidence type="ECO:0000256" key="4">
    <source>
        <dbReference type="SAM" id="Coils"/>
    </source>
</evidence>
<keyword evidence="7" id="KW-0808">Transferase</keyword>
<dbReference type="Proteomes" id="UP000813461">
    <property type="component" value="Unassembled WGS sequence"/>
</dbReference>
<feature type="region of interest" description="Disordered" evidence="5">
    <location>
        <begin position="386"/>
        <end position="421"/>
    </location>
</feature>
<dbReference type="Gene3D" id="1.10.510.10">
    <property type="entry name" value="Transferase(Phosphotransferase) domain 1"/>
    <property type="match status" value="1"/>
</dbReference>
<evidence type="ECO:0000256" key="1">
    <source>
        <dbReference type="ARBA" id="ARBA00004623"/>
    </source>
</evidence>
<evidence type="ECO:0000313" key="7">
    <source>
        <dbReference type="EMBL" id="KAH7077061.1"/>
    </source>
</evidence>
<name>A0A8K0QY99_9PLEO</name>
<comment type="caution">
    <text evidence="7">The sequence shown here is derived from an EMBL/GenBank/DDBJ whole genome shotgun (WGS) entry which is preliminary data.</text>
</comment>